<evidence type="ECO:0000313" key="2">
    <source>
        <dbReference type="EMBL" id="WDE09123.1"/>
    </source>
</evidence>
<gene>
    <name evidence="2" type="ORF">SG34_030625</name>
</gene>
<feature type="compositionally biased region" description="Polar residues" evidence="1">
    <location>
        <begin position="64"/>
        <end position="82"/>
    </location>
</feature>
<organism evidence="2 3">
    <name type="scientific">Thalassomonas viridans</name>
    <dbReference type="NCBI Taxonomy" id="137584"/>
    <lineage>
        <taxon>Bacteria</taxon>
        <taxon>Pseudomonadati</taxon>
        <taxon>Pseudomonadota</taxon>
        <taxon>Gammaproteobacteria</taxon>
        <taxon>Alteromonadales</taxon>
        <taxon>Colwelliaceae</taxon>
        <taxon>Thalassomonas</taxon>
    </lineage>
</organism>
<dbReference type="KEGG" id="tvd:SG34_030625"/>
<dbReference type="EMBL" id="CP059734">
    <property type="protein sequence ID" value="WDE09123.1"/>
    <property type="molecule type" value="Genomic_DNA"/>
</dbReference>
<accession>A0AAE9Z9P8</accession>
<name>A0AAE9Z9P8_9GAMM</name>
<feature type="region of interest" description="Disordered" evidence="1">
    <location>
        <begin position="53"/>
        <end position="90"/>
    </location>
</feature>
<evidence type="ECO:0000256" key="1">
    <source>
        <dbReference type="SAM" id="MobiDB-lite"/>
    </source>
</evidence>
<dbReference type="Proteomes" id="UP000032352">
    <property type="component" value="Chromosome pTvir"/>
</dbReference>
<reference evidence="2 3" key="1">
    <citation type="journal article" date="2015" name="Genome Announc.">
        <title>Draft Genome Sequences of Marine Isolates of Thalassomonas viridans and Thalassomonas actiniarum.</title>
        <authorList>
            <person name="Olonade I."/>
            <person name="van Zyl L.J."/>
            <person name="Trindade M."/>
        </authorList>
    </citation>
    <scope>NUCLEOTIDE SEQUENCE [LARGE SCALE GENOMIC DNA]</scope>
    <source>
        <strain evidence="2 3">XOM25</strain>
    </source>
</reference>
<protein>
    <submittedName>
        <fullName evidence="2">Uncharacterized protein</fullName>
    </submittedName>
</protein>
<keyword evidence="3" id="KW-1185">Reference proteome</keyword>
<sequence length="159" mass="17615">MLQRSLKTAQRFAMLPLLVAPFVFDLSATPAGSSCSEKGDGCVAIIAERSEEIGNGNSGLGESPNPTNKTGTFVGRGSSSSAIKPPKKEAREQCLNKSRKKFNACMQQEKNNYKTIKSNNCLHLEDKGQQSFCELTALRQRQKEQNMCSFDKFRRDNKC</sequence>
<dbReference type="RefSeq" id="WP_044841290.1">
    <property type="nucleotide sequence ID" value="NZ_CP059734.1"/>
</dbReference>
<reference evidence="2 3" key="2">
    <citation type="journal article" date="2022" name="Mar. Drugs">
        <title>Bioassay-Guided Fractionation Leads to the Detection of Cholic Acid Generated by the Rare Thalassomonas sp.</title>
        <authorList>
            <person name="Pheiffer F."/>
            <person name="Schneider Y.K."/>
            <person name="Hansen E.H."/>
            <person name="Andersen J.H."/>
            <person name="Isaksson J."/>
            <person name="Busche T."/>
            <person name="R C."/>
            <person name="Kalinowski J."/>
            <person name="Zyl L.V."/>
            <person name="Trindade M."/>
        </authorList>
    </citation>
    <scope>NUCLEOTIDE SEQUENCE [LARGE SCALE GENOMIC DNA]</scope>
    <source>
        <strain evidence="2 3">XOM25</strain>
    </source>
</reference>
<proteinExistence type="predicted"/>
<dbReference type="AlphaFoldDB" id="A0AAE9Z9P8"/>
<evidence type="ECO:0000313" key="3">
    <source>
        <dbReference type="Proteomes" id="UP000032352"/>
    </source>
</evidence>